<evidence type="ECO:0000256" key="1">
    <source>
        <dbReference type="ARBA" id="ARBA00022612"/>
    </source>
</evidence>
<protein>
    <recommendedName>
        <fullName evidence="5">Prohead serine protease domain-containing protein</fullName>
    </recommendedName>
</protein>
<evidence type="ECO:0000256" key="2">
    <source>
        <dbReference type="ARBA" id="ARBA00022670"/>
    </source>
</evidence>
<evidence type="ECO:0000259" key="5">
    <source>
        <dbReference type="Pfam" id="PF04586"/>
    </source>
</evidence>
<organism evidence="6">
    <name type="scientific">marine sediment metagenome</name>
    <dbReference type="NCBI Taxonomy" id="412755"/>
    <lineage>
        <taxon>unclassified sequences</taxon>
        <taxon>metagenomes</taxon>
        <taxon>ecological metagenomes</taxon>
    </lineage>
</organism>
<name>X1ILJ1_9ZZZZ</name>
<dbReference type="EMBL" id="BARU01032356">
    <property type="protein sequence ID" value="GAH70115.1"/>
    <property type="molecule type" value="Genomic_DNA"/>
</dbReference>
<keyword evidence="3" id="KW-0378">Hydrolase</keyword>
<accession>X1ILJ1</accession>
<evidence type="ECO:0000313" key="6">
    <source>
        <dbReference type="EMBL" id="GAH70115.1"/>
    </source>
</evidence>
<evidence type="ECO:0000256" key="3">
    <source>
        <dbReference type="ARBA" id="ARBA00022801"/>
    </source>
</evidence>
<dbReference type="InterPro" id="IPR054613">
    <property type="entry name" value="Peptidase_S78_dom"/>
</dbReference>
<keyword evidence="2" id="KW-0645">Protease</keyword>
<dbReference type="AlphaFoldDB" id="X1ILJ1"/>
<dbReference type="GO" id="GO:0008233">
    <property type="term" value="F:peptidase activity"/>
    <property type="evidence" value="ECO:0007669"/>
    <property type="project" value="UniProtKB-KW"/>
</dbReference>
<dbReference type="GO" id="GO:0006508">
    <property type="term" value="P:proteolysis"/>
    <property type="evidence" value="ECO:0007669"/>
    <property type="project" value="UniProtKB-KW"/>
</dbReference>
<gene>
    <name evidence="6" type="ORF">S03H2_51040</name>
</gene>
<evidence type="ECO:0000256" key="4">
    <source>
        <dbReference type="SAM" id="MobiDB-lite"/>
    </source>
</evidence>
<dbReference type="Pfam" id="PF04586">
    <property type="entry name" value="Peptidase_S78"/>
    <property type="match status" value="1"/>
</dbReference>
<feature type="domain" description="Prohead serine protease" evidence="5">
    <location>
        <begin position="23"/>
        <end position="173"/>
    </location>
</feature>
<keyword evidence="1" id="KW-1188">Viral release from host cell</keyword>
<proteinExistence type="predicted"/>
<feature type="non-terminal residue" evidence="6">
    <location>
        <position position="261"/>
    </location>
</feature>
<feature type="non-terminal residue" evidence="6">
    <location>
        <position position="1"/>
    </location>
</feature>
<comment type="caution">
    <text evidence="6">The sequence shown here is derived from an EMBL/GenBank/DDBJ whole genome shotgun (WGS) entry which is preliminary data.</text>
</comment>
<feature type="compositionally biased region" description="Acidic residues" evidence="4">
    <location>
        <begin position="196"/>
        <end position="218"/>
    </location>
</feature>
<reference evidence="6" key="1">
    <citation type="journal article" date="2014" name="Front. Microbiol.">
        <title>High frequency of phylogenetically diverse reductive dehalogenase-homologous genes in deep subseafloor sedimentary metagenomes.</title>
        <authorList>
            <person name="Kawai M."/>
            <person name="Futagami T."/>
            <person name="Toyoda A."/>
            <person name="Takaki Y."/>
            <person name="Nishi S."/>
            <person name="Hori S."/>
            <person name="Arai W."/>
            <person name="Tsubouchi T."/>
            <person name="Morono Y."/>
            <person name="Uchiyama I."/>
            <person name="Ito T."/>
            <person name="Fujiyama A."/>
            <person name="Inagaki F."/>
            <person name="Takami H."/>
        </authorList>
    </citation>
    <scope>NUCLEOTIDE SEQUENCE</scope>
    <source>
        <strain evidence="6">Expedition CK06-06</strain>
    </source>
</reference>
<sequence>WAVEEKASLKDGERAAIKYVSTRTVDEVGDVIVPKGVVLKQYKKSGMPVFWGHNYSLPPIGSDEWIKADDWGLKAKTIYGDTGEGTLANIVWNLVQQGHQKQSSVGIIPLETIKKGEKEFATAIKELAKEWPEFRKTMKGCRRIITKALLFEHSDVSLGCNQDTNVLAVSKMFSEAGADETLLKQLGLPMLNVETIEEEEDEGSKDEVGEEDTEDMDGVSDNVVEDSKLDTEAEPEHNIGELALNREKGTITLKGDTAIIK</sequence>
<feature type="region of interest" description="Disordered" evidence="4">
    <location>
        <begin position="196"/>
        <end position="220"/>
    </location>
</feature>